<gene>
    <name evidence="1" type="ORF">MNBD_GAMMA02-670</name>
</gene>
<evidence type="ECO:0000313" key="1">
    <source>
        <dbReference type="EMBL" id="VAW46159.1"/>
    </source>
</evidence>
<organism evidence="1">
    <name type="scientific">hydrothermal vent metagenome</name>
    <dbReference type="NCBI Taxonomy" id="652676"/>
    <lineage>
        <taxon>unclassified sequences</taxon>
        <taxon>metagenomes</taxon>
        <taxon>ecological metagenomes</taxon>
    </lineage>
</organism>
<dbReference type="PANTHER" id="PTHR46124">
    <property type="entry name" value="D-AMINOACYL-TRNA DEACYLASE"/>
    <property type="match status" value="1"/>
</dbReference>
<dbReference type="PANTHER" id="PTHR46124:SF2">
    <property type="entry name" value="D-AMINOACYL-TRNA DEACYLASE"/>
    <property type="match status" value="1"/>
</dbReference>
<dbReference type="GO" id="GO:0016788">
    <property type="term" value="F:hydrolase activity, acting on ester bonds"/>
    <property type="evidence" value="ECO:0007669"/>
    <property type="project" value="InterPro"/>
</dbReference>
<dbReference type="Pfam" id="PF01026">
    <property type="entry name" value="TatD_DNase"/>
    <property type="match status" value="1"/>
</dbReference>
<reference evidence="1" key="1">
    <citation type="submission" date="2018-06" db="EMBL/GenBank/DDBJ databases">
        <authorList>
            <person name="Zhirakovskaya E."/>
        </authorList>
    </citation>
    <scope>NUCLEOTIDE SEQUENCE</scope>
</reference>
<protein>
    <submittedName>
        <fullName evidence="1">Uncharacterized metal-dependent hydrolase YcfH</fullName>
    </submittedName>
</protein>
<proteinExistence type="predicted"/>
<accession>A0A3B0WA07</accession>
<feature type="non-terminal residue" evidence="1">
    <location>
        <position position="1"/>
    </location>
</feature>
<dbReference type="AlphaFoldDB" id="A0A3B0WA07"/>
<keyword evidence="1" id="KW-0378">Hydrolase</keyword>
<dbReference type="Gene3D" id="3.20.20.140">
    <property type="entry name" value="Metal-dependent hydrolases"/>
    <property type="match status" value="1"/>
</dbReference>
<dbReference type="InterPro" id="IPR032466">
    <property type="entry name" value="Metal_Hydrolase"/>
</dbReference>
<dbReference type="InterPro" id="IPR001130">
    <property type="entry name" value="TatD-like"/>
</dbReference>
<name>A0A3B0WA07_9ZZZZ</name>
<dbReference type="EMBL" id="UOFA01000260">
    <property type="protein sequence ID" value="VAW46159.1"/>
    <property type="molecule type" value="Genomic_DNA"/>
</dbReference>
<dbReference type="GO" id="GO:0005829">
    <property type="term" value="C:cytosol"/>
    <property type="evidence" value="ECO:0007669"/>
    <property type="project" value="TreeGrafter"/>
</dbReference>
<sequence>DRLLIETDSPYLIPRNLKPKPKTRRNEPKYLPHIAAYIAQQINLSTEELVALTTENSKTFFNI</sequence>
<dbReference type="SUPFAM" id="SSF51556">
    <property type="entry name" value="Metallo-dependent hydrolases"/>
    <property type="match status" value="1"/>
</dbReference>